<keyword evidence="4 6" id="KW-1133">Transmembrane helix</keyword>
<dbReference type="PATRIC" id="fig|269796.9.peg.124"/>
<keyword evidence="5 6" id="KW-0472">Membrane</keyword>
<dbReference type="STRING" id="269796.Rru_A0070"/>
<evidence type="ECO:0000256" key="1">
    <source>
        <dbReference type="ARBA" id="ARBA00004141"/>
    </source>
</evidence>
<dbReference type="EMBL" id="CP000230">
    <property type="protein sequence ID" value="ABC20875.1"/>
    <property type="molecule type" value="Genomic_DNA"/>
</dbReference>
<reference evidence="8 9" key="1">
    <citation type="journal article" date="2011" name="Stand. Genomic Sci.">
        <title>Complete genome sequence of Rhodospirillum rubrum type strain (S1).</title>
        <authorList>
            <person name="Munk A.C."/>
            <person name="Copeland A."/>
            <person name="Lucas S."/>
            <person name="Lapidus A."/>
            <person name="Del Rio T.G."/>
            <person name="Barry K."/>
            <person name="Detter J.C."/>
            <person name="Hammon N."/>
            <person name="Israni S."/>
            <person name="Pitluck S."/>
            <person name="Brettin T."/>
            <person name="Bruce D."/>
            <person name="Han C."/>
            <person name="Tapia R."/>
            <person name="Gilna P."/>
            <person name="Schmutz J."/>
            <person name="Larimer F."/>
            <person name="Land M."/>
            <person name="Kyrpides N.C."/>
            <person name="Mavromatis K."/>
            <person name="Richardson P."/>
            <person name="Rohde M."/>
            <person name="Goker M."/>
            <person name="Klenk H.P."/>
            <person name="Zhang Y."/>
            <person name="Roberts G.P."/>
            <person name="Reslewic S."/>
            <person name="Schwartz D.C."/>
        </authorList>
    </citation>
    <scope>NUCLEOTIDE SEQUENCE [LARGE SCALE GENOMIC DNA]</scope>
    <source>
        <strain evidence="9">ATCC 11170 / ATH 1.1.1 / DSM 467 / LMG 4362 / NCIMB 8255 / S1</strain>
    </source>
</reference>
<organism evidence="8 9">
    <name type="scientific">Rhodospirillum rubrum (strain ATCC 11170 / ATH 1.1.1 / DSM 467 / LMG 4362 / NCIMB 8255 / S1)</name>
    <dbReference type="NCBI Taxonomy" id="269796"/>
    <lineage>
        <taxon>Bacteria</taxon>
        <taxon>Pseudomonadati</taxon>
        <taxon>Pseudomonadota</taxon>
        <taxon>Alphaproteobacteria</taxon>
        <taxon>Rhodospirillales</taxon>
        <taxon>Rhodospirillaceae</taxon>
        <taxon>Rhodospirillum</taxon>
    </lineage>
</organism>
<dbReference type="eggNOG" id="COG0697">
    <property type="taxonomic scope" value="Bacteria"/>
</dbReference>
<feature type="transmembrane region" description="Helical" evidence="6">
    <location>
        <begin position="130"/>
        <end position="151"/>
    </location>
</feature>
<evidence type="ECO:0000256" key="3">
    <source>
        <dbReference type="ARBA" id="ARBA00022692"/>
    </source>
</evidence>
<dbReference type="InterPro" id="IPR037185">
    <property type="entry name" value="EmrE-like"/>
</dbReference>
<feature type="transmembrane region" description="Helical" evidence="6">
    <location>
        <begin position="216"/>
        <end position="236"/>
    </location>
</feature>
<evidence type="ECO:0000256" key="5">
    <source>
        <dbReference type="ARBA" id="ARBA00023136"/>
    </source>
</evidence>
<gene>
    <name evidence="8" type="ordered locus">Rru_A0070</name>
</gene>
<dbReference type="Proteomes" id="UP000001929">
    <property type="component" value="Chromosome"/>
</dbReference>
<dbReference type="PANTHER" id="PTHR22911:SF6">
    <property type="entry name" value="SOLUTE CARRIER FAMILY 35 MEMBER G1"/>
    <property type="match status" value="1"/>
</dbReference>
<keyword evidence="9" id="KW-1185">Reference proteome</keyword>
<dbReference type="InterPro" id="IPR000620">
    <property type="entry name" value="EamA_dom"/>
</dbReference>
<accession>Q2RYC0</accession>
<feature type="transmembrane region" description="Helical" evidence="6">
    <location>
        <begin position="103"/>
        <end position="124"/>
    </location>
</feature>
<dbReference type="PANTHER" id="PTHR22911">
    <property type="entry name" value="ACYL-MALONYL CONDENSING ENZYME-RELATED"/>
    <property type="match status" value="1"/>
</dbReference>
<dbReference type="PhylomeDB" id="Q2RYC0"/>
<comment type="subcellular location">
    <subcellularLocation>
        <location evidence="1">Membrane</location>
        <topology evidence="1">Multi-pass membrane protein</topology>
    </subcellularLocation>
</comment>
<dbReference type="SUPFAM" id="SSF103481">
    <property type="entry name" value="Multidrug resistance efflux transporter EmrE"/>
    <property type="match status" value="2"/>
</dbReference>
<sequence>MNCKPPNGVDKSAQPLLDNPVLLMTSLPTGLPAVGARRDNPLAAIGFIVLAMALFAIMDTLAKLLSAGQPILLIVLFRSLGALIVLTPVFLRQPASHRRLIQPRLLALRVVLGTTAVTLFFMAIAKMSLADVAAINFSSPLMVTLLSIVLLKERVGPRRWLALLVGFAGVLVILRPGGGVLSQYALFAVGGTLCYAVLMIILRLQGQIMTSATSSFWFTLFSPLLVLPAMPAVWVTPDPGDLAMLLILGMVGGLAMLSMTQAMRLAPASTVAPFDYSYLIWAVAAGWFLFGDLPSPSSLMGLPLIIGSGLYILHRETIVNRRPKVLEAEAP</sequence>
<name>Q2RYC0_RHORT</name>
<dbReference type="Pfam" id="PF00892">
    <property type="entry name" value="EamA"/>
    <property type="match status" value="2"/>
</dbReference>
<feature type="transmembrane region" description="Helical" evidence="6">
    <location>
        <begin position="184"/>
        <end position="204"/>
    </location>
</feature>
<feature type="transmembrane region" description="Helical" evidence="6">
    <location>
        <begin position="42"/>
        <end position="65"/>
    </location>
</feature>
<feature type="domain" description="EamA" evidence="7">
    <location>
        <begin position="185"/>
        <end position="308"/>
    </location>
</feature>
<keyword evidence="3 6" id="KW-0812">Transmembrane</keyword>
<proteinExistence type="inferred from homology"/>
<dbReference type="GO" id="GO:0016020">
    <property type="term" value="C:membrane"/>
    <property type="evidence" value="ECO:0007669"/>
    <property type="project" value="UniProtKB-SubCell"/>
</dbReference>
<dbReference type="DNASU" id="3834112"/>
<feature type="transmembrane region" description="Helical" evidence="6">
    <location>
        <begin position="71"/>
        <end position="91"/>
    </location>
</feature>
<feature type="transmembrane region" description="Helical" evidence="6">
    <location>
        <begin position="242"/>
        <end position="259"/>
    </location>
</feature>
<dbReference type="EnsemblBacteria" id="ABC20875">
    <property type="protein sequence ID" value="ABC20875"/>
    <property type="gene ID" value="Rru_A0070"/>
</dbReference>
<evidence type="ECO:0000256" key="2">
    <source>
        <dbReference type="ARBA" id="ARBA00009853"/>
    </source>
</evidence>
<dbReference type="AlphaFoldDB" id="Q2RYC0"/>
<comment type="similarity">
    <text evidence="2">Belongs to the drug/metabolite transporter (DMT) superfamily. 10 TMS drug/metabolite exporter (DME) (TC 2.A.7.3) family.</text>
</comment>
<dbReference type="KEGG" id="rru:Rru_A0070"/>
<evidence type="ECO:0000313" key="9">
    <source>
        <dbReference type="Proteomes" id="UP000001929"/>
    </source>
</evidence>
<feature type="transmembrane region" description="Helical" evidence="6">
    <location>
        <begin position="160"/>
        <end position="178"/>
    </location>
</feature>
<protein>
    <recommendedName>
        <fullName evidence="7">EamA domain-containing protein</fullName>
    </recommendedName>
</protein>
<evidence type="ECO:0000259" key="7">
    <source>
        <dbReference type="Pfam" id="PF00892"/>
    </source>
</evidence>
<evidence type="ECO:0000313" key="8">
    <source>
        <dbReference type="EMBL" id="ABC20875.1"/>
    </source>
</evidence>
<feature type="domain" description="EamA" evidence="7">
    <location>
        <begin position="44"/>
        <end position="174"/>
    </location>
</feature>
<dbReference type="HOGENOM" id="CLU_032828_2_3_5"/>
<feature type="transmembrane region" description="Helical" evidence="6">
    <location>
        <begin position="271"/>
        <end position="290"/>
    </location>
</feature>
<evidence type="ECO:0000256" key="4">
    <source>
        <dbReference type="ARBA" id="ARBA00022989"/>
    </source>
</evidence>
<evidence type="ECO:0000256" key="6">
    <source>
        <dbReference type="SAM" id="Phobius"/>
    </source>
</evidence>
<feature type="transmembrane region" description="Helical" evidence="6">
    <location>
        <begin position="296"/>
        <end position="314"/>
    </location>
</feature>